<evidence type="ECO:0000313" key="2">
    <source>
        <dbReference type="Proteomes" id="UP000022447"/>
    </source>
</evidence>
<dbReference type="STRING" id="1449350.OCH239_18960"/>
<gene>
    <name evidence="1" type="ORF">OCH239_18960</name>
</gene>
<proteinExistence type="predicted"/>
<dbReference type="eggNOG" id="ENOG502ZEZ1">
    <property type="taxonomic scope" value="Bacteria"/>
</dbReference>
<dbReference type="EMBL" id="JALZ01000068">
    <property type="protein sequence ID" value="ETX11947.1"/>
    <property type="molecule type" value="Genomic_DNA"/>
</dbReference>
<name>X7E7P6_9RHOB</name>
<organism evidence="1 2">
    <name type="scientific">Roseivivax halodurans JCM 10272</name>
    <dbReference type="NCBI Taxonomy" id="1449350"/>
    <lineage>
        <taxon>Bacteria</taxon>
        <taxon>Pseudomonadati</taxon>
        <taxon>Pseudomonadota</taxon>
        <taxon>Alphaproteobacteria</taxon>
        <taxon>Rhodobacterales</taxon>
        <taxon>Roseobacteraceae</taxon>
        <taxon>Roseivivax</taxon>
    </lineage>
</organism>
<reference evidence="1 2" key="1">
    <citation type="submission" date="2014-01" db="EMBL/GenBank/DDBJ databases">
        <title>Roseivivax halodurans JCM 10272 Genome Sequencing.</title>
        <authorList>
            <person name="Lai Q."/>
            <person name="Li G."/>
            <person name="Shao Z."/>
        </authorList>
    </citation>
    <scope>NUCLEOTIDE SEQUENCE [LARGE SCALE GENOMIC DNA]</scope>
    <source>
        <strain evidence="1 2">JCM 10272</strain>
    </source>
</reference>
<dbReference type="AlphaFoldDB" id="X7E7P6"/>
<keyword evidence="2" id="KW-1185">Reference proteome</keyword>
<dbReference type="Proteomes" id="UP000022447">
    <property type="component" value="Unassembled WGS sequence"/>
</dbReference>
<protein>
    <recommendedName>
        <fullName evidence="3">Transposase DDE domain-containing protein</fullName>
    </recommendedName>
</protein>
<evidence type="ECO:0000313" key="1">
    <source>
        <dbReference type="EMBL" id="ETX11947.1"/>
    </source>
</evidence>
<comment type="caution">
    <text evidence="1">The sequence shown here is derived from an EMBL/GenBank/DDBJ whole genome shotgun (WGS) entry which is preliminary data.</text>
</comment>
<evidence type="ECO:0008006" key="3">
    <source>
        <dbReference type="Google" id="ProtNLM"/>
    </source>
</evidence>
<accession>X7E7P6</accession>
<sequence length="36" mass="4222">MSAPLPPSYRTKNWPAYNEALKQHGFLTIWFDPNMV</sequence>